<dbReference type="Proteomes" id="UP000186817">
    <property type="component" value="Unassembled WGS sequence"/>
</dbReference>
<comment type="caution">
    <text evidence="1">The sequence shown here is derived from an EMBL/GenBank/DDBJ whole genome shotgun (WGS) entry which is preliminary data.</text>
</comment>
<dbReference type="OrthoDB" id="443607at2759"/>
<protein>
    <submittedName>
        <fullName evidence="1">Uncharacterized protein</fullName>
    </submittedName>
</protein>
<reference evidence="1 2" key="1">
    <citation type="submission" date="2016-02" db="EMBL/GenBank/DDBJ databases">
        <title>Genome analysis of coral dinoflagellate symbionts highlights evolutionary adaptations to a symbiotic lifestyle.</title>
        <authorList>
            <person name="Aranda M."/>
            <person name="Li Y."/>
            <person name="Liew Y.J."/>
            <person name="Baumgarten S."/>
            <person name="Simakov O."/>
            <person name="Wilson M."/>
            <person name="Piel J."/>
            <person name="Ashoor H."/>
            <person name="Bougouffa S."/>
            <person name="Bajic V.B."/>
            <person name="Ryu T."/>
            <person name="Ravasi T."/>
            <person name="Bayer T."/>
            <person name="Micklem G."/>
            <person name="Kim H."/>
            <person name="Bhak J."/>
            <person name="Lajeunesse T.C."/>
            <person name="Voolstra C.R."/>
        </authorList>
    </citation>
    <scope>NUCLEOTIDE SEQUENCE [LARGE SCALE GENOMIC DNA]</scope>
    <source>
        <strain evidence="1 2">CCMP2467</strain>
    </source>
</reference>
<organism evidence="1 2">
    <name type="scientific">Symbiodinium microadriaticum</name>
    <name type="common">Dinoflagellate</name>
    <name type="synonym">Zooxanthella microadriatica</name>
    <dbReference type="NCBI Taxonomy" id="2951"/>
    <lineage>
        <taxon>Eukaryota</taxon>
        <taxon>Sar</taxon>
        <taxon>Alveolata</taxon>
        <taxon>Dinophyceae</taxon>
        <taxon>Suessiales</taxon>
        <taxon>Symbiodiniaceae</taxon>
        <taxon>Symbiodinium</taxon>
    </lineage>
</organism>
<gene>
    <name evidence="1" type="ORF">AK812_SmicGene5192</name>
</gene>
<evidence type="ECO:0000313" key="2">
    <source>
        <dbReference type="Proteomes" id="UP000186817"/>
    </source>
</evidence>
<feature type="non-terminal residue" evidence="1">
    <location>
        <position position="175"/>
    </location>
</feature>
<keyword evidence="2" id="KW-1185">Reference proteome</keyword>
<proteinExistence type="predicted"/>
<name>A0A1Q9EU74_SYMMI</name>
<sequence>MAKRGGKVGATVLLLAGLWLGLAGSRWALALTAASSAGALKRLHAGALKLKASSNEDVERKATEAEWLQQTADQIKNFTVEQVREWAKAVLKAKNLDEARAAAAAQRLEEEDVIGELLIGVTPQELASAYNMKRGPANLLVNQLRASGGGAPPTAASGFQDDPEATEFIRELANA</sequence>
<accession>A0A1Q9EU74</accession>
<dbReference type="EMBL" id="LSRX01000067">
    <property type="protein sequence ID" value="OLQ10983.1"/>
    <property type="molecule type" value="Genomic_DNA"/>
</dbReference>
<dbReference type="AlphaFoldDB" id="A0A1Q9EU74"/>
<dbReference type="Gene3D" id="1.10.150.50">
    <property type="entry name" value="Transcription Factor, Ets-1"/>
    <property type="match status" value="1"/>
</dbReference>
<evidence type="ECO:0000313" key="1">
    <source>
        <dbReference type="EMBL" id="OLQ10983.1"/>
    </source>
</evidence>
<dbReference type="InterPro" id="IPR013761">
    <property type="entry name" value="SAM/pointed_sf"/>
</dbReference>